<keyword evidence="4" id="KW-0067">ATP-binding</keyword>
<keyword evidence="5" id="KW-0472">Membrane</keyword>
<name>A0A5J6V4V0_9MICO</name>
<dbReference type="Pfam" id="PF04263">
    <property type="entry name" value="TPK_catalytic"/>
    <property type="match status" value="1"/>
</dbReference>
<evidence type="ECO:0000313" key="9">
    <source>
        <dbReference type="Proteomes" id="UP000326546"/>
    </source>
</evidence>
<dbReference type="OrthoDB" id="5169996at2"/>
<dbReference type="RefSeq" id="WP_158061191.1">
    <property type="nucleotide sequence ID" value="NZ_CP044427.1"/>
</dbReference>
<evidence type="ECO:0000259" key="7">
    <source>
        <dbReference type="Pfam" id="PF12555"/>
    </source>
</evidence>
<proteinExistence type="predicted"/>
<dbReference type="GO" id="GO:0005524">
    <property type="term" value="F:ATP binding"/>
    <property type="evidence" value="ECO:0007669"/>
    <property type="project" value="UniProtKB-KW"/>
</dbReference>
<feature type="domain" description="Thiamin pyrophosphokinase catalytic" evidence="6">
    <location>
        <begin position="205"/>
        <end position="241"/>
    </location>
</feature>
<keyword evidence="3" id="KW-0418">Kinase</keyword>
<dbReference type="InterPro" id="IPR047795">
    <property type="entry name" value="Put_SteA-like"/>
</dbReference>
<dbReference type="AlphaFoldDB" id="A0A5J6V4V0"/>
<dbReference type="NCBIfam" id="NF040608">
    <property type="entry name" value="division_SteA"/>
    <property type="match status" value="1"/>
</dbReference>
<feature type="domain" description="SteA-like C-terminal" evidence="7">
    <location>
        <begin position="333"/>
        <end position="384"/>
    </location>
</feature>
<evidence type="ECO:0000256" key="5">
    <source>
        <dbReference type="SAM" id="Phobius"/>
    </source>
</evidence>
<sequence>MSSTRRMRPADPTVPLVGTVRVDERTKRLTTRLQTGEIAVIDHGDLDQVSAHALVACSPAAVVNAAASTTGAYPNMGPRILLDAGIPLLDRAGPEVMDVAEGSTVTIKEGEVWVGGALVASADRLTPEQVTDQMERARANLSDQIEAFSHNTMEYVRAERELLLDGIGVPELRTDFAGRYALVVVRGYHYKQDLQALRPFLRDARPVLIGVDGGADALLEMGLAPDVIVGDMDSVSDRALTSGAEIVVHAYRDGRAPGLERVEQLGVTDAVILPATGTSEDIAMLLADELGAELIVAVGTHATLVEFLDKGRQGMASTFLTRLRVGSKLVDAKGVSLLYRSGISTMSLVWLVLAGLFALGVALATTPAGRAFFGVVAVRWDDIWAWIEGLF</sequence>
<reference evidence="8 9" key="1">
    <citation type="submission" date="2019-09" db="EMBL/GenBank/DDBJ databases">
        <title>Serinicoccus pratensis sp. nov., isolated from meadow soil.</title>
        <authorList>
            <person name="Zhang W."/>
        </authorList>
    </citation>
    <scope>NUCLEOTIDE SEQUENCE [LARGE SCALE GENOMIC DNA]</scope>
    <source>
        <strain evidence="8 9">W204</strain>
    </source>
</reference>
<dbReference type="GO" id="GO:0004788">
    <property type="term" value="F:thiamine diphosphokinase activity"/>
    <property type="evidence" value="ECO:0007669"/>
    <property type="project" value="InterPro"/>
</dbReference>
<dbReference type="InterPro" id="IPR022215">
    <property type="entry name" value="SteA-like_C"/>
</dbReference>
<keyword evidence="1" id="KW-0808">Transferase</keyword>
<evidence type="ECO:0000256" key="3">
    <source>
        <dbReference type="ARBA" id="ARBA00022777"/>
    </source>
</evidence>
<evidence type="ECO:0000256" key="4">
    <source>
        <dbReference type="ARBA" id="ARBA00022840"/>
    </source>
</evidence>
<dbReference type="Pfam" id="PF12555">
    <property type="entry name" value="SteA-like_C"/>
    <property type="match status" value="1"/>
</dbReference>
<accession>A0A5J6V4V0</accession>
<keyword evidence="2" id="KW-0547">Nucleotide-binding</keyword>
<feature type="transmembrane region" description="Helical" evidence="5">
    <location>
        <begin position="348"/>
        <end position="366"/>
    </location>
</feature>
<dbReference type="InterPro" id="IPR036759">
    <property type="entry name" value="TPK_catalytic_sf"/>
</dbReference>
<dbReference type="Proteomes" id="UP000326546">
    <property type="component" value="Chromosome"/>
</dbReference>
<keyword evidence="9" id="KW-1185">Reference proteome</keyword>
<protein>
    <submittedName>
        <fullName evidence="8">Uncharacterized protein</fullName>
    </submittedName>
</protein>
<evidence type="ECO:0000259" key="6">
    <source>
        <dbReference type="Pfam" id="PF04263"/>
    </source>
</evidence>
<dbReference type="InterPro" id="IPR007371">
    <property type="entry name" value="TPK_catalytic"/>
</dbReference>
<dbReference type="GO" id="GO:0009229">
    <property type="term" value="P:thiamine diphosphate biosynthetic process"/>
    <property type="evidence" value="ECO:0007669"/>
    <property type="project" value="InterPro"/>
</dbReference>
<dbReference type="KEGG" id="serw:FY030_08885"/>
<dbReference type="EMBL" id="CP044427">
    <property type="protein sequence ID" value="QFG68805.1"/>
    <property type="molecule type" value="Genomic_DNA"/>
</dbReference>
<keyword evidence="5" id="KW-0812">Transmembrane</keyword>
<evidence type="ECO:0000313" key="8">
    <source>
        <dbReference type="EMBL" id="QFG68805.1"/>
    </source>
</evidence>
<dbReference type="SUPFAM" id="SSF63999">
    <property type="entry name" value="Thiamin pyrophosphokinase, catalytic domain"/>
    <property type="match status" value="1"/>
</dbReference>
<gene>
    <name evidence="8" type="ORF">FY030_08885</name>
</gene>
<evidence type="ECO:0000256" key="1">
    <source>
        <dbReference type="ARBA" id="ARBA00022679"/>
    </source>
</evidence>
<dbReference type="GO" id="GO:0016301">
    <property type="term" value="F:kinase activity"/>
    <property type="evidence" value="ECO:0007669"/>
    <property type="project" value="UniProtKB-KW"/>
</dbReference>
<organism evidence="8 9">
    <name type="scientific">Ornithinimicrobium pratense</name>
    <dbReference type="NCBI Taxonomy" id="2593973"/>
    <lineage>
        <taxon>Bacteria</taxon>
        <taxon>Bacillati</taxon>
        <taxon>Actinomycetota</taxon>
        <taxon>Actinomycetes</taxon>
        <taxon>Micrococcales</taxon>
        <taxon>Ornithinimicrobiaceae</taxon>
        <taxon>Ornithinimicrobium</taxon>
    </lineage>
</organism>
<evidence type="ECO:0000256" key="2">
    <source>
        <dbReference type="ARBA" id="ARBA00022741"/>
    </source>
</evidence>
<dbReference type="Gene3D" id="3.40.50.10240">
    <property type="entry name" value="Thiamin pyrophosphokinase, catalytic domain"/>
    <property type="match status" value="1"/>
</dbReference>
<keyword evidence="5" id="KW-1133">Transmembrane helix</keyword>